<dbReference type="Gene3D" id="3.40.50.620">
    <property type="entry name" value="HUPs"/>
    <property type="match status" value="1"/>
</dbReference>
<keyword evidence="5 7" id="KW-0648">Protein biosynthesis</keyword>
<dbReference type="GO" id="GO:0006424">
    <property type="term" value="P:glutamyl-tRNA aminoacylation"/>
    <property type="evidence" value="ECO:0007669"/>
    <property type="project" value="UniProtKB-UniRule"/>
</dbReference>
<dbReference type="InterPro" id="IPR022861">
    <property type="entry name" value="Gln_tRNA_ligase_bac"/>
</dbReference>
<evidence type="ECO:0000256" key="4">
    <source>
        <dbReference type="ARBA" id="ARBA00022840"/>
    </source>
</evidence>
<dbReference type="Proteomes" id="UP000650524">
    <property type="component" value="Unassembled WGS sequence"/>
</dbReference>
<comment type="caution">
    <text evidence="12">The sequence shown here is derived from an EMBL/GenBank/DDBJ whole genome shotgun (WGS) entry which is preliminary data.</text>
</comment>
<dbReference type="InterPro" id="IPR000924">
    <property type="entry name" value="Glu/Gln-tRNA-synth"/>
</dbReference>
<keyword evidence="4 7" id="KW-0067">ATP-binding</keyword>
<dbReference type="SUPFAM" id="SSF50715">
    <property type="entry name" value="Ribosomal protein L25-like"/>
    <property type="match status" value="1"/>
</dbReference>
<sequence length="576" mass="66534">MNAPDSTPSLDFIRSIITEDLKASKNKGQVHTRFPPEPNGYLHIGHAKSICLNFGIATESGGLCNLRFDDTNPIKEEEEFVESIKKDVRWLGFDWEDRLYYASDYFDQLYKYAVQLIKNGKAYVDDLTPDEIREYRGTLTEPGRESPYRTRSVEENLDLFGRMRAGEFKDGSRVLRAKIHMASPNLNMRDPVLYRVLHAVHNRTGKNWCIYPMYDFTHGQSDSIEGITHSLCTLEFEDHRPLYDWFINELKIFAPQQIEFARLNLSYTVMSKRKLKELVEGDHVTGWDDPRMPTISGMRRRGYTAESIRNFCERIGVAKRGSMVDMALLEYSIREDMNKRARRVMAVLRPIRVVIDNYPEDETEYLDAENNPEDPGMGSRKLPFSRVLFIERDDFREDPPKKFFRLAPGREVRLKHAYYIKCGRVVKDEKTGELIELHCTYDPETRGGWSDDGRKVRGTLHWVSAAHSIEAEVRLYDHLFLKPNPGDEKDGSDFKDHLNPNSLETLTSCRVEPGLADAVPGMGLQFLRLGYFCVDSVDSSADRLVFNRTVTLRDTWAKIEKTQKKSKKPGKRKKAS</sequence>
<feature type="binding site" evidence="7">
    <location>
        <begin position="262"/>
        <end position="263"/>
    </location>
    <ligand>
        <name>ATP</name>
        <dbReference type="ChEBI" id="CHEBI:30616"/>
    </ligand>
</feature>
<keyword evidence="1 7" id="KW-0963">Cytoplasm</keyword>
<dbReference type="CDD" id="cd00807">
    <property type="entry name" value="GlnRS_core"/>
    <property type="match status" value="1"/>
</dbReference>
<dbReference type="EC" id="6.1.1.18" evidence="7"/>
<feature type="binding site" evidence="7">
    <location>
        <position position="233"/>
    </location>
    <ligand>
        <name>ATP</name>
        <dbReference type="ChEBI" id="CHEBI:30616"/>
    </ligand>
</feature>
<feature type="domain" description="tRNA synthetases class I (E and Q) anti-codon binding" evidence="11">
    <location>
        <begin position="459"/>
        <end position="535"/>
    </location>
</feature>
<dbReference type="Pfam" id="PF00749">
    <property type="entry name" value="tRNA-synt_1c"/>
    <property type="match status" value="1"/>
</dbReference>
<feature type="short sequence motif" description="'KMSKS' region" evidence="7">
    <location>
        <begin position="269"/>
        <end position="273"/>
    </location>
</feature>
<evidence type="ECO:0000313" key="13">
    <source>
        <dbReference type="Proteomes" id="UP000650524"/>
    </source>
</evidence>
<dbReference type="EMBL" id="JACNJD010000331">
    <property type="protein sequence ID" value="MBC8178949.1"/>
    <property type="molecule type" value="Genomic_DNA"/>
</dbReference>
<dbReference type="AlphaFoldDB" id="A0A8J6N3K7"/>
<dbReference type="NCBIfam" id="TIGR00440">
    <property type="entry name" value="glnS"/>
    <property type="match status" value="1"/>
</dbReference>
<name>A0A8J6N3K7_9DELT</name>
<dbReference type="InterPro" id="IPR050132">
    <property type="entry name" value="Gln/Glu-tRNA_Ligase"/>
</dbReference>
<dbReference type="InterPro" id="IPR049437">
    <property type="entry name" value="tRNA-synt_1c_C2"/>
</dbReference>
<comment type="catalytic activity">
    <reaction evidence="7">
        <text>tRNA(Gln) + L-glutamine + ATP = L-glutaminyl-tRNA(Gln) + AMP + diphosphate</text>
        <dbReference type="Rhea" id="RHEA:20121"/>
        <dbReference type="Rhea" id="RHEA-COMP:9662"/>
        <dbReference type="Rhea" id="RHEA-COMP:9681"/>
        <dbReference type="ChEBI" id="CHEBI:30616"/>
        <dbReference type="ChEBI" id="CHEBI:33019"/>
        <dbReference type="ChEBI" id="CHEBI:58359"/>
        <dbReference type="ChEBI" id="CHEBI:78442"/>
        <dbReference type="ChEBI" id="CHEBI:78521"/>
        <dbReference type="ChEBI" id="CHEBI:456215"/>
        <dbReference type="EC" id="6.1.1.18"/>
    </reaction>
</comment>
<evidence type="ECO:0000259" key="9">
    <source>
        <dbReference type="Pfam" id="PF00749"/>
    </source>
</evidence>
<dbReference type="Pfam" id="PF20974">
    <property type="entry name" value="tRNA-synt_1c_C2"/>
    <property type="match status" value="1"/>
</dbReference>
<dbReference type="GO" id="GO:0006425">
    <property type="term" value="P:glutaminyl-tRNA aminoacylation"/>
    <property type="evidence" value="ECO:0007669"/>
    <property type="project" value="UniProtKB-UniRule"/>
</dbReference>
<keyword evidence="3 7" id="KW-0547">Nucleotide-binding</keyword>
<feature type="domain" description="Glutamyl/glutaminyl-tRNA synthetase class Ib anti-codon binding" evidence="10">
    <location>
        <begin position="341"/>
        <end position="442"/>
    </location>
</feature>
<comment type="subcellular location">
    <subcellularLocation>
        <location evidence="7">Cytoplasm</location>
    </subcellularLocation>
</comment>
<dbReference type="Gene3D" id="2.40.240.10">
    <property type="entry name" value="Ribosomal Protein L25, Chain P"/>
    <property type="match status" value="2"/>
</dbReference>
<evidence type="ECO:0000256" key="1">
    <source>
        <dbReference type="ARBA" id="ARBA00022490"/>
    </source>
</evidence>
<dbReference type="FunFam" id="2.40.240.10:FF:000001">
    <property type="entry name" value="Glutamine--tRNA ligase"/>
    <property type="match status" value="1"/>
</dbReference>
<dbReference type="GO" id="GO:0005829">
    <property type="term" value="C:cytosol"/>
    <property type="evidence" value="ECO:0007669"/>
    <property type="project" value="TreeGrafter"/>
</dbReference>
<evidence type="ECO:0000256" key="3">
    <source>
        <dbReference type="ARBA" id="ARBA00022741"/>
    </source>
</evidence>
<protein>
    <recommendedName>
        <fullName evidence="7">Glutamine--tRNA ligase</fullName>
        <ecNumber evidence="7">6.1.1.18</ecNumber>
    </recommendedName>
    <alternativeName>
        <fullName evidence="7">Glutaminyl-tRNA synthetase</fullName>
        <shortName evidence="7">GlnRS</shortName>
    </alternativeName>
</protein>
<keyword evidence="2 7" id="KW-0436">Ligase</keyword>
<dbReference type="InterPro" id="IPR014729">
    <property type="entry name" value="Rossmann-like_a/b/a_fold"/>
</dbReference>
<dbReference type="PRINTS" id="PR00987">
    <property type="entry name" value="TRNASYNTHGLU"/>
</dbReference>
<gene>
    <name evidence="7" type="primary">glnS</name>
    <name evidence="12" type="ORF">H8E19_16215</name>
</gene>
<dbReference type="InterPro" id="IPR011035">
    <property type="entry name" value="Ribosomal_bL25/Gln-tRNA_synth"/>
</dbReference>
<evidence type="ECO:0000256" key="5">
    <source>
        <dbReference type="ARBA" id="ARBA00022917"/>
    </source>
</evidence>
<feature type="binding site" evidence="7">
    <location>
        <begin position="270"/>
        <end position="272"/>
    </location>
    <ligand>
        <name>ATP</name>
        <dbReference type="ChEBI" id="CHEBI:30616"/>
    </ligand>
</feature>
<comment type="caution">
    <text evidence="7">Lacks conserved residue(s) required for the propagation of feature annotation.</text>
</comment>
<reference evidence="12 13" key="1">
    <citation type="submission" date="2020-08" db="EMBL/GenBank/DDBJ databases">
        <title>Bridging the membrane lipid divide: bacteria of the FCB group superphylum have the potential to synthesize archaeal ether lipids.</title>
        <authorList>
            <person name="Villanueva L."/>
            <person name="Von Meijenfeldt F.A.B."/>
            <person name="Westbye A.B."/>
            <person name="Yadav S."/>
            <person name="Hopmans E.C."/>
            <person name="Dutilh B.E."/>
            <person name="Sinninghe Damste J.S."/>
        </authorList>
    </citation>
    <scope>NUCLEOTIDE SEQUENCE [LARGE SCALE GENOMIC DNA]</scope>
    <source>
        <strain evidence="12">NIOZ-UU27</strain>
    </source>
</reference>
<accession>A0A8J6N3K7</accession>
<dbReference type="FunFam" id="3.40.50.620:FF:000037">
    <property type="entry name" value="Glutamine--tRNA ligase cytoplasmic"/>
    <property type="match status" value="1"/>
</dbReference>
<dbReference type="Pfam" id="PF03950">
    <property type="entry name" value="tRNA-synt_1c_C"/>
    <property type="match status" value="1"/>
</dbReference>
<evidence type="ECO:0000256" key="2">
    <source>
        <dbReference type="ARBA" id="ARBA00022598"/>
    </source>
</evidence>
<evidence type="ECO:0000259" key="11">
    <source>
        <dbReference type="Pfam" id="PF20974"/>
    </source>
</evidence>
<dbReference type="InterPro" id="IPR020058">
    <property type="entry name" value="Glu/Gln-tRNA-synth_Ib_cat-dom"/>
</dbReference>
<comment type="subunit">
    <text evidence="7">Monomer.</text>
</comment>
<dbReference type="GO" id="GO:0005524">
    <property type="term" value="F:ATP binding"/>
    <property type="evidence" value="ECO:0007669"/>
    <property type="project" value="UniProtKB-UniRule"/>
</dbReference>
<feature type="short sequence motif" description="'HIGH' region" evidence="7">
    <location>
        <begin position="36"/>
        <end position="46"/>
    </location>
</feature>
<feature type="binding site" evidence="7">
    <location>
        <position position="69"/>
    </location>
    <ligand>
        <name>L-glutamine</name>
        <dbReference type="ChEBI" id="CHEBI:58359"/>
    </ligand>
</feature>
<dbReference type="HAMAP" id="MF_00126">
    <property type="entry name" value="Gln_tRNA_synth"/>
    <property type="match status" value="1"/>
</dbReference>
<evidence type="ECO:0000313" key="12">
    <source>
        <dbReference type="EMBL" id="MBC8178949.1"/>
    </source>
</evidence>
<evidence type="ECO:0000256" key="6">
    <source>
        <dbReference type="ARBA" id="ARBA00023146"/>
    </source>
</evidence>
<feature type="binding site" evidence="7">
    <location>
        <begin position="43"/>
        <end position="49"/>
    </location>
    <ligand>
        <name>ATP</name>
        <dbReference type="ChEBI" id="CHEBI:30616"/>
    </ligand>
</feature>
<evidence type="ECO:0000256" key="7">
    <source>
        <dbReference type="HAMAP-Rule" id="MF_00126"/>
    </source>
</evidence>
<dbReference type="NCBIfam" id="NF011291">
    <property type="entry name" value="PRK14703.1"/>
    <property type="match status" value="1"/>
</dbReference>
<feature type="binding site" evidence="7">
    <location>
        <begin position="37"/>
        <end position="39"/>
    </location>
    <ligand>
        <name>ATP</name>
        <dbReference type="ChEBI" id="CHEBI:30616"/>
    </ligand>
</feature>
<dbReference type="InterPro" id="IPR020059">
    <property type="entry name" value="Glu/Gln-tRNA-synth_Ib_codon-bd"/>
</dbReference>
<dbReference type="PANTHER" id="PTHR43097">
    <property type="entry name" value="GLUTAMINE-TRNA LIGASE"/>
    <property type="match status" value="1"/>
</dbReference>
<evidence type="ECO:0000259" key="10">
    <source>
        <dbReference type="Pfam" id="PF03950"/>
    </source>
</evidence>
<evidence type="ECO:0000256" key="8">
    <source>
        <dbReference type="RuleBase" id="RU363037"/>
    </source>
</evidence>
<organism evidence="12 13">
    <name type="scientific">Candidatus Desulfacyla euxinica</name>
    <dbReference type="NCBI Taxonomy" id="2841693"/>
    <lineage>
        <taxon>Bacteria</taxon>
        <taxon>Deltaproteobacteria</taxon>
        <taxon>Candidatus Desulfacyla</taxon>
    </lineage>
</organism>
<dbReference type="InterPro" id="IPR004514">
    <property type="entry name" value="Gln-tRNA-synth"/>
</dbReference>
<comment type="similarity">
    <text evidence="7 8">Belongs to the class-I aminoacyl-tRNA synthetase family.</text>
</comment>
<dbReference type="GO" id="GO:0004819">
    <property type="term" value="F:glutamine-tRNA ligase activity"/>
    <property type="evidence" value="ECO:0007669"/>
    <property type="project" value="UniProtKB-UniRule"/>
</dbReference>
<dbReference type="SUPFAM" id="SSF52374">
    <property type="entry name" value="Nucleotidylyl transferase"/>
    <property type="match status" value="1"/>
</dbReference>
<dbReference type="InterPro" id="IPR020056">
    <property type="entry name" value="Rbsml_bL25/Gln-tRNA_synth_N"/>
</dbReference>
<feature type="binding site" evidence="7">
    <location>
        <position position="214"/>
    </location>
    <ligand>
        <name>L-glutamine</name>
        <dbReference type="ChEBI" id="CHEBI:58359"/>
    </ligand>
</feature>
<feature type="domain" description="Glutamyl/glutaminyl-tRNA synthetase class Ib catalytic" evidence="9">
    <location>
        <begin position="29"/>
        <end position="338"/>
    </location>
</feature>
<dbReference type="PANTHER" id="PTHR43097:SF5">
    <property type="entry name" value="GLUTAMATE--TRNA LIGASE"/>
    <property type="match status" value="1"/>
</dbReference>
<keyword evidence="6 7" id="KW-0030">Aminoacyl-tRNA synthetase</keyword>
<proteinExistence type="inferred from homology"/>